<dbReference type="InterPro" id="IPR013785">
    <property type="entry name" value="Aldolase_TIM"/>
</dbReference>
<reference evidence="5" key="2">
    <citation type="submission" date="2020-09" db="EMBL/GenBank/DDBJ databases">
        <authorList>
            <person name="Sun Q."/>
            <person name="Zhou Y."/>
        </authorList>
    </citation>
    <scope>NUCLEOTIDE SEQUENCE</scope>
    <source>
        <strain evidence="5">CGMCC 1.15179</strain>
    </source>
</reference>
<dbReference type="SUPFAM" id="SSF51569">
    <property type="entry name" value="Aldolase"/>
    <property type="match status" value="1"/>
</dbReference>
<dbReference type="GO" id="GO:0004419">
    <property type="term" value="F:hydroxymethylglutaryl-CoA lyase activity"/>
    <property type="evidence" value="ECO:0007669"/>
    <property type="project" value="TreeGrafter"/>
</dbReference>
<dbReference type="InterPro" id="IPR043594">
    <property type="entry name" value="HMGL"/>
</dbReference>
<dbReference type="PANTHER" id="PTHR42738">
    <property type="entry name" value="HYDROXYMETHYLGLUTARYL-COA LYASE"/>
    <property type="match status" value="1"/>
</dbReference>
<dbReference type="PROSITE" id="PS50991">
    <property type="entry name" value="PYR_CT"/>
    <property type="match status" value="1"/>
</dbReference>
<sequence length="140" mass="14802">MSVADTVGVADPRLVYETMTQLQDRFPDVEFNLHLHNTRGMALANVMAGIQAGVRSFDASIGGLGGCPYAPGATGNVSSEDLIHMLDLMGIQNGINLTEMLAIADDVRQLVNHPLESTVLRAGIADQLHAAPAAQHKVGD</sequence>
<proteinExistence type="inferred from homology"/>
<dbReference type="GO" id="GO:0006552">
    <property type="term" value="P:L-leucine catabolic process"/>
    <property type="evidence" value="ECO:0007669"/>
    <property type="project" value="TreeGrafter"/>
</dbReference>
<evidence type="ECO:0000256" key="3">
    <source>
        <dbReference type="ARBA" id="ARBA00023239"/>
    </source>
</evidence>
<evidence type="ECO:0000259" key="4">
    <source>
        <dbReference type="PROSITE" id="PS50991"/>
    </source>
</evidence>
<keyword evidence="2" id="KW-0479">Metal-binding</keyword>
<protein>
    <recommendedName>
        <fullName evidence="4">Pyruvate carboxyltransferase domain-containing protein</fullName>
    </recommendedName>
</protein>
<reference evidence="5" key="1">
    <citation type="journal article" date="2014" name="Int. J. Syst. Evol. Microbiol.">
        <title>Complete genome sequence of Corynebacterium casei LMG S-19264T (=DSM 44701T), isolated from a smear-ripened cheese.</title>
        <authorList>
            <consortium name="US DOE Joint Genome Institute (JGI-PGF)"/>
            <person name="Walter F."/>
            <person name="Albersmeier A."/>
            <person name="Kalinowski J."/>
            <person name="Ruckert C."/>
        </authorList>
    </citation>
    <scope>NUCLEOTIDE SEQUENCE</scope>
    <source>
        <strain evidence="5">CGMCC 1.15179</strain>
    </source>
</reference>
<evidence type="ECO:0000256" key="1">
    <source>
        <dbReference type="ARBA" id="ARBA00009405"/>
    </source>
</evidence>
<evidence type="ECO:0000313" key="5">
    <source>
        <dbReference type="EMBL" id="GGE28529.1"/>
    </source>
</evidence>
<dbReference type="Proteomes" id="UP000625210">
    <property type="component" value="Unassembled WGS sequence"/>
</dbReference>
<dbReference type="PANTHER" id="PTHR42738:SF7">
    <property type="entry name" value="HYDROXYMETHYLGLUTARYL-COA LYASE"/>
    <property type="match status" value="1"/>
</dbReference>
<feature type="domain" description="Pyruvate carboxyltransferase" evidence="4">
    <location>
        <begin position="1"/>
        <end position="101"/>
    </location>
</feature>
<comment type="similarity">
    <text evidence="1">Belongs to the HMG-CoA lyase family.</text>
</comment>
<comment type="caution">
    <text evidence="5">The sequence shown here is derived from an EMBL/GenBank/DDBJ whole genome shotgun (WGS) entry which is preliminary data.</text>
</comment>
<evidence type="ECO:0000256" key="2">
    <source>
        <dbReference type="ARBA" id="ARBA00022723"/>
    </source>
</evidence>
<keyword evidence="3" id="KW-0456">Lyase</keyword>
<dbReference type="Gene3D" id="3.20.20.70">
    <property type="entry name" value="Aldolase class I"/>
    <property type="match status" value="1"/>
</dbReference>
<dbReference type="Pfam" id="PF00682">
    <property type="entry name" value="HMGL-like"/>
    <property type="match status" value="1"/>
</dbReference>
<dbReference type="EMBL" id="BMHQ01000017">
    <property type="protein sequence ID" value="GGE28529.1"/>
    <property type="molecule type" value="Genomic_DNA"/>
</dbReference>
<accession>A0A8J2VJJ4</accession>
<dbReference type="GO" id="GO:0046951">
    <property type="term" value="P:ketone body biosynthetic process"/>
    <property type="evidence" value="ECO:0007669"/>
    <property type="project" value="TreeGrafter"/>
</dbReference>
<organism evidence="5 6">
    <name type="scientific">Marinithermofilum abyssi</name>
    <dbReference type="NCBI Taxonomy" id="1571185"/>
    <lineage>
        <taxon>Bacteria</taxon>
        <taxon>Bacillati</taxon>
        <taxon>Bacillota</taxon>
        <taxon>Bacilli</taxon>
        <taxon>Bacillales</taxon>
        <taxon>Thermoactinomycetaceae</taxon>
        <taxon>Marinithermofilum</taxon>
    </lineage>
</organism>
<gene>
    <name evidence="5" type="ORF">GCM10011571_33250</name>
</gene>
<dbReference type="AlphaFoldDB" id="A0A8J2VJJ4"/>
<dbReference type="InterPro" id="IPR000891">
    <property type="entry name" value="PYR_CT"/>
</dbReference>
<evidence type="ECO:0000313" key="6">
    <source>
        <dbReference type="Proteomes" id="UP000625210"/>
    </source>
</evidence>
<keyword evidence="6" id="KW-1185">Reference proteome</keyword>
<name>A0A8J2VJJ4_9BACL</name>
<dbReference type="GO" id="GO:0046872">
    <property type="term" value="F:metal ion binding"/>
    <property type="evidence" value="ECO:0007669"/>
    <property type="project" value="UniProtKB-KW"/>
</dbReference>